<dbReference type="Proteomes" id="UP000051655">
    <property type="component" value="Unassembled WGS sequence"/>
</dbReference>
<dbReference type="AlphaFoldDB" id="A0A0R2JDG5"/>
<keyword evidence="1" id="KW-0472">Membrane</keyword>
<feature type="transmembrane region" description="Helical" evidence="1">
    <location>
        <begin position="6"/>
        <end position="25"/>
    </location>
</feature>
<proteinExistence type="predicted"/>
<name>A0A0R2JDG5_9LACO</name>
<organism evidence="2 3">
    <name type="scientific">Weissella kandleri</name>
    <dbReference type="NCBI Taxonomy" id="1616"/>
    <lineage>
        <taxon>Bacteria</taxon>
        <taxon>Bacillati</taxon>
        <taxon>Bacillota</taxon>
        <taxon>Bacilli</taxon>
        <taxon>Lactobacillales</taxon>
        <taxon>Lactobacillaceae</taxon>
        <taxon>Weissella</taxon>
    </lineage>
</organism>
<evidence type="ECO:0000313" key="3">
    <source>
        <dbReference type="Proteomes" id="UP000051655"/>
    </source>
</evidence>
<keyword evidence="1" id="KW-1133">Transmembrane helix</keyword>
<sequence length="197" mass="22485">MGFNLIFIYWLMAPTILLSLLNLMVKDIHAIDFKDKEMPEEMINQGTFREKNRLRTNEAFIQDAGVFIETSRRFIIPTSTVLIKINSLKQLRSVMSENQLNALIDMVTESLNVSKRGNDISYLLNDGDDIIWAQLLYTDLEGAYTVAMRIEENFKIILNESKSFNGTAISLQTAAVSWDSTEMKTPYDFTNAAMHAI</sequence>
<evidence type="ECO:0000256" key="1">
    <source>
        <dbReference type="SAM" id="Phobius"/>
    </source>
</evidence>
<comment type="caution">
    <text evidence="2">The sequence shown here is derived from an EMBL/GenBank/DDBJ whole genome shotgun (WGS) entry which is preliminary data.</text>
</comment>
<dbReference type="EMBL" id="JQBP01000002">
    <property type="protein sequence ID" value="KRN75375.1"/>
    <property type="molecule type" value="Genomic_DNA"/>
</dbReference>
<dbReference type="PATRIC" id="fig|1616.3.peg.556"/>
<evidence type="ECO:0008006" key="4">
    <source>
        <dbReference type="Google" id="ProtNLM"/>
    </source>
</evidence>
<gene>
    <name evidence="2" type="ORF">IV73_GL000540</name>
</gene>
<protein>
    <recommendedName>
        <fullName evidence="4">GGDEF domain-containing protein</fullName>
    </recommendedName>
</protein>
<accession>A0A0R2JDG5</accession>
<reference evidence="2 3" key="1">
    <citation type="journal article" date="2015" name="Genome Announc.">
        <title>Expanding the biotechnology potential of lactobacilli through comparative genomics of 213 strains and associated genera.</title>
        <authorList>
            <person name="Sun Z."/>
            <person name="Harris H.M."/>
            <person name="McCann A."/>
            <person name="Guo C."/>
            <person name="Argimon S."/>
            <person name="Zhang W."/>
            <person name="Yang X."/>
            <person name="Jeffery I.B."/>
            <person name="Cooney J.C."/>
            <person name="Kagawa T.F."/>
            <person name="Liu W."/>
            <person name="Song Y."/>
            <person name="Salvetti E."/>
            <person name="Wrobel A."/>
            <person name="Rasinkangas P."/>
            <person name="Parkhill J."/>
            <person name="Rea M.C."/>
            <person name="O'Sullivan O."/>
            <person name="Ritari J."/>
            <person name="Douillard F.P."/>
            <person name="Paul Ross R."/>
            <person name="Yang R."/>
            <person name="Briner A.E."/>
            <person name="Felis G.E."/>
            <person name="de Vos W.M."/>
            <person name="Barrangou R."/>
            <person name="Klaenhammer T.R."/>
            <person name="Caufield P.W."/>
            <person name="Cui Y."/>
            <person name="Zhang H."/>
            <person name="O'Toole P.W."/>
        </authorList>
    </citation>
    <scope>NUCLEOTIDE SEQUENCE [LARGE SCALE GENOMIC DNA]</scope>
    <source>
        <strain evidence="2 3">DSM 20593</strain>
    </source>
</reference>
<evidence type="ECO:0000313" key="2">
    <source>
        <dbReference type="EMBL" id="KRN75375.1"/>
    </source>
</evidence>
<keyword evidence="3" id="KW-1185">Reference proteome</keyword>
<keyword evidence="1" id="KW-0812">Transmembrane</keyword>
<dbReference type="STRING" id="1616.IV73_GL000540"/>